<accession>A0ABR1IQ01</accession>
<proteinExistence type="predicted"/>
<protein>
    <recommendedName>
        <fullName evidence="2">NADP-dependent oxidoreductase domain-containing protein</fullName>
    </recommendedName>
</protein>
<keyword evidence="4" id="KW-1185">Reference proteome</keyword>
<name>A0ABR1IQ01_9AGAR</name>
<evidence type="ECO:0000259" key="2">
    <source>
        <dbReference type="Pfam" id="PF00248"/>
    </source>
</evidence>
<dbReference type="Pfam" id="PF00248">
    <property type="entry name" value="Aldo_ket_red"/>
    <property type="match status" value="1"/>
</dbReference>
<evidence type="ECO:0000256" key="1">
    <source>
        <dbReference type="ARBA" id="ARBA00023002"/>
    </source>
</evidence>
<dbReference type="EMBL" id="JBANRG010000080">
    <property type="protein sequence ID" value="KAK7438198.1"/>
    <property type="molecule type" value="Genomic_DNA"/>
</dbReference>
<sequence length="373" mass="41902">MLYKELLRRRIISRENPQLSQMMKKIPTRSIGKNGPQVGAIGFGAMGIGAWYGKPDEEEVFKTLEYALDRGANMWDTADIYGASEAMLGRWLKKTGRRSEVFLCTKWGGFDPDGSPQDGVISQPSHIRKSVERSLRMLDTDYIDLYYQHRVDPDVPIEVVFETLRPFVEEGKIRYIGLSECSVDTIRRAKAVPGLGDKLIAVQVEYSPFTLDIEKNGVAQACDELGISIIAYSPLARGLVTGRFRSRADFDPDDLRLILPRWSEENFPKNLLVVDKITEIAQQYGLTNSQVALAWILQEHPSWIPIPGSRAVNRLEENVSSAEVKLPPDAVKAIRTLTDNAEIAGTRNRTLAWIARGVAGDCIPLDQWKGERR</sequence>
<keyword evidence="1" id="KW-0560">Oxidoreductase</keyword>
<gene>
    <name evidence="3" type="ORF">VKT23_018128</name>
</gene>
<dbReference type="PRINTS" id="PR00069">
    <property type="entry name" value="ALDKETRDTASE"/>
</dbReference>
<dbReference type="Gene3D" id="3.20.20.100">
    <property type="entry name" value="NADP-dependent oxidoreductase domain"/>
    <property type="match status" value="1"/>
</dbReference>
<dbReference type="Proteomes" id="UP001498398">
    <property type="component" value="Unassembled WGS sequence"/>
</dbReference>
<dbReference type="PANTHER" id="PTHR43625:SF40">
    <property type="entry name" value="ALDO-KETO REDUCTASE YAKC [NADP(+)]"/>
    <property type="match status" value="1"/>
</dbReference>
<dbReference type="PANTHER" id="PTHR43625">
    <property type="entry name" value="AFLATOXIN B1 ALDEHYDE REDUCTASE"/>
    <property type="match status" value="1"/>
</dbReference>
<feature type="domain" description="NADP-dependent oxidoreductase" evidence="2">
    <location>
        <begin position="40"/>
        <end position="337"/>
    </location>
</feature>
<evidence type="ECO:0000313" key="3">
    <source>
        <dbReference type="EMBL" id="KAK7438198.1"/>
    </source>
</evidence>
<dbReference type="SUPFAM" id="SSF51430">
    <property type="entry name" value="NAD(P)-linked oxidoreductase"/>
    <property type="match status" value="1"/>
</dbReference>
<dbReference type="InterPro" id="IPR036812">
    <property type="entry name" value="NAD(P)_OxRdtase_dom_sf"/>
</dbReference>
<evidence type="ECO:0000313" key="4">
    <source>
        <dbReference type="Proteomes" id="UP001498398"/>
    </source>
</evidence>
<dbReference type="InterPro" id="IPR050791">
    <property type="entry name" value="Aldo-Keto_reductase"/>
</dbReference>
<reference evidence="3 4" key="1">
    <citation type="submission" date="2024-01" db="EMBL/GenBank/DDBJ databases">
        <title>A draft genome for the cacao thread blight pathogen Marasmiellus scandens.</title>
        <authorList>
            <person name="Baruah I.K."/>
            <person name="Leung J."/>
            <person name="Bukari Y."/>
            <person name="Amoako-Attah I."/>
            <person name="Meinhardt L.W."/>
            <person name="Bailey B.A."/>
            <person name="Cohen S.P."/>
        </authorList>
    </citation>
    <scope>NUCLEOTIDE SEQUENCE [LARGE SCALE GENOMIC DNA]</scope>
    <source>
        <strain evidence="3 4">GH-19</strain>
    </source>
</reference>
<comment type="caution">
    <text evidence="3">The sequence shown here is derived from an EMBL/GenBank/DDBJ whole genome shotgun (WGS) entry which is preliminary data.</text>
</comment>
<dbReference type="InterPro" id="IPR023210">
    <property type="entry name" value="NADP_OxRdtase_dom"/>
</dbReference>
<organism evidence="3 4">
    <name type="scientific">Marasmiellus scandens</name>
    <dbReference type="NCBI Taxonomy" id="2682957"/>
    <lineage>
        <taxon>Eukaryota</taxon>
        <taxon>Fungi</taxon>
        <taxon>Dikarya</taxon>
        <taxon>Basidiomycota</taxon>
        <taxon>Agaricomycotina</taxon>
        <taxon>Agaricomycetes</taxon>
        <taxon>Agaricomycetidae</taxon>
        <taxon>Agaricales</taxon>
        <taxon>Marasmiineae</taxon>
        <taxon>Omphalotaceae</taxon>
        <taxon>Marasmiellus</taxon>
    </lineage>
</organism>
<dbReference type="InterPro" id="IPR020471">
    <property type="entry name" value="AKR"/>
</dbReference>